<keyword evidence="2" id="KW-0645">Protease</keyword>
<dbReference type="EMBL" id="ARYL01000015">
    <property type="protein sequence ID" value="KDA02264.1"/>
    <property type="molecule type" value="Genomic_DNA"/>
</dbReference>
<dbReference type="Gene3D" id="2.30.130.40">
    <property type="entry name" value="LON domain-like"/>
    <property type="match status" value="1"/>
</dbReference>
<dbReference type="Proteomes" id="UP000024942">
    <property type="component" value="Unassembled WGS sequence"/>
</dbReference>
<comment type="caution">
    <text evidence="2">The sequence shown here is derived from an EMBL/GenBank/DDBJ whole genome shotgun (WGS) entry which is preliminary data.</text>
</comment>
<evidence type="ECO:0000313" key="3">
    <source>
        <dbReference type="Proteomes" id="UP000024942"/>
    </source>
</evidence>
<keyword evidence="3" id="KW-1185">Reference proteome</keyword>
<reference evidence="2 3" key="1">
    <citation type="journal article" date="2014" name="Antonie Van Leeuwenhoek">
        <title>Hyphomonas beringensis sp. nov. and Hyphomonas chukchiensis sp. nov., isolated from surface seawater of the Bering Sea and Chukchi Sea.</title>
        <authorList>
            <person name="Li C."/>
            <person name="Lai Q."/>
            <person name="Li G."/>
            <person name="Dong C."/>
            <person name="Wang J."/>
            <person name="Liao Y."/>
            <person name="Shao Z."/>
        </authorList>
    </citation>
    <scope>NUCLEOTIDE SEQUENCE [LARGE SCALE GENOMIC DNA]</scope>
    <source>
        <strain evidence="2 3">SCH89</strain>
    </source>
</reference>
<dbReference type="InterPro" id="IPR003111">
    <property type="entry name" value="Lon_prtase_N"/>
</dbReference>
<dbReference type="PANTHER" id="PTHR46732:SF8">
    <property type="entry name" value="ATP-DEPENDENT PROTEASE LA (LON) DOMAIN PROTEIN"/>
    <property type="match status" value="1"/>
</dbReference>
<dbReference type="Pfam" id="PF02190">
    <property type="entry name" value="LON_substr_bdg"/>
    <property type="match status" value="1"/>
</dbReference>
<organism evidence="2 3">
    <name type="scientific">Hyphomonas oceanitis SCH89</name>
    <dbReference type="NCBI Taxonomy" id="1280953"/>
    <lineage>
        <taxon>Bacteria</taxon>
        <taxon>Pseudomonadati</taxon>
        <taxon>Pseudomonadota</taxon>
        <taxon>Alphaproteobacteria</taxon>
        <taxon>Hyphomonadales</taxon>
        <taxon>Hyphomonadaceae</taxon>
        <taxon>Hyphomonas</taxon>
    </lineage>
</organism>
<dbReference type="GO" id="GO:0008233">
    <property type="term" value="F:peptidase activity"/>
    <property type="evidence" value="ECO:0007669"/>
    <property type="project" value="UniProtKB-KW"/>
</dbReference>
<dbReference type="SUPFAM" id="SSF88697">
    <property type="entry name" value="PUA domain-like"/>
    <property type="match status" value="1"/>
</dbReference>
<dbReference type="PROSITE" id="PS51787">
    <property type="entry name" value="LON_N"/>
    <property type="match status" value="1"/>
</dbReference>
<dbReference type="AlphaFoldDB" id="A0A059G6A9"/>
<dbReference type="OrthoDB" id="9806457at2"/>
<dbReference type="STRING" id="1280953.HOC_10898"/>
<dbReference type="SMART" id="SM00464">
    <property type="entry name" value="LON"/>
    <property type="match status" value="1"/>
</dbReference>
<dbReference type="eggNOG" id="COG2802">
    <property type="taxonomic scope" value="Bacteria"/>
</dbReference>
<protein>
    <submittedName>
        <fullName evidence="2">ATP-dependent La family protease</fullName>
    </submittedName>
</protein>
<dbReference type="InterPro" id="IPR015947">
    <property type="entry name" value="PUA-like_sf"/>
</dbReference>
<dbReference type="PATRIC" id="fig|1280953.3.peg.2198"/>
<name>A0A059G6A9_9PROT</name>
<accession>A0A059G6A9</accession>
<sequence length="217" mass="23555">MSAGDYRKTSDLPGTLAVFPLPGALLFPRWPLPLNIFEPRYLNMVDDAMSGTRLIGMVQAMGGDKARPDIAMVGCAGRITSYSETDDGRYLITLTGIARFAIAQELDVMTPYRQVTPDWEPFAGDLVSATNVSLPSREKLLGALRAYVEINQMHADWSAVEEAPIETLVNALCSGCPFTTMEKQALIEAPTLKARAETLITLLKMDVPGNDAGGTMQ</sequence>
<feature type="domain" description="Lon N-terminal" evidence="1">
    <location>
        <begin position="16"/>
        <end position="207"/>
    </location>
</feature>
<proteinExistence type="predicted"/>
<dbReference type="InterPro" id="IPR046336">
    <property type="entry name" value="Lon_prtase_N_sf"/>
</dbReference>
<dbReference type="GO" id="GO:0006508">
    <property type="term" value="P:proteolysis"/>
    <property type="evidence" value="ECO:0007669"/>
    <property type="project" value="UniProtKB-KW"/>
</dbReference>
<dbReference type="PANTHER" id="PTHR46732">
    <property type="entry name" value="ATP-DEPENDENT PROTEASE LA (LON) DOMAIN PROTEIN"/>
    <property type="match status" value="1"/>
</dbReference>
<evidence type="ECO:0000313" key="2">
    <source>
        <dbReference type="EMBL" id="KDA02264.1"/>
    </source>
</evidence>
<gene>
    <name evidence="2" type="ORF">HOC_10898</name>
</gene>
<dbReference type="RefSeq" id="WP_035538419.1">
    <property type="nucleotide sequence ID" value="NZ_ARYL01000015.1"/>
</dbReference>
<keyword evidence="2" id="KW-0378">Hydrolase</keyword>
<evidence type="ECO:0000259" key="1">
    <source>
        <dbReference type="PROSITE" id="PS51787"/>
    </source>
</evidence>